<dbReference type="PANTHER" id="PTHR33657">
    <property type="entry name" value="DOMAIN PROTEIN, PUTATIVE (AFU_ORTHOLOGUE AFUA_5G00600)-RELATED"/>
    <property type="match status" value="1"/>
</dbReference>
<dbReference type="EMBL" id="CAKLBY020000378">
    <property type="protein sequence ID" value="CAK7947407.1"/>
    <property type="molecule type" value="Genomic_DNA"/>
</dbReference>
<dbReference type="Pfam" id="PF05630">
    <property type="entry name" value="NPP1"/>
    <property type="match status" value="1"/>
</dbReference>
<dbReference type="GO" id="GO:0005576">
    <property type="term" value="C:extracellular region"/>
    <property type="evidence" value="ECO:0007669"/>
    <property type="project" value="UniProtKB-SubCell"/>
</dbReference>
<sequence>MYAALLAVSASEPNPEPYPKQCGNDWIKHDAVQSLPQQDPVTFSAKAAAKFQPTLLVVHGCHPYPAVNVLGQTNSGLQPSGRSDGKCKGSGLGDQVYARSGWYEDSWGIMYAWYEPKDGNGHRHDWEYVVLWTGNPEDPNAELLAVTTIAAHGRIKTIAPGAEFRVGSSVKLEYDFVGERHAIALTSKEGGKLQTLITWEQLPDIARCALNNATWNEGKVMPLSDAVFPDHLGKAWPFDGRIEAIR</sequence>
<evidence type="ECO:0000313" key="5">
    <source>
        <dbReference type="EMBL" id="CAK7947407.1"/>
    </source>
</evidence>
<dbReference type="InterPro" id="IPR008701">
    <property type="entry name" value="NPP1"/>
</dbReference>
<evidence type="ECO:0000256" key="2">
    <source>
        <dbReference type="ARBA" id="ARBA00009520"/>
    </source>
</evidence>
<accession>A0AAV1VMB9</accession>
<proteinExistence type="inferred from homology"/>
<keyword evidence="3" id="KW-0964">Secreted</keyword>
<name>A0AAV1VMB9_9STRA</name>
<keyword evidence="4" id="KW-0843">Virulence</keyword>
<comment type="caution">
    <text evidence="5">The sequence shown here is derived from an EMBL/GenBank/DDBJ whole genome shotgun (WGS) entry which is preliminary data.</text>
</comment>
<dbReference type="AlphaFoldDB" id="A0AAV1VMB9"/>
<comment type="subcellular location">
    <subcellularLocation>
        <location evidence="1">Secreted</location>
    </subcellularLocation>
</comment>
<evidence type="ECO:0000256" key="1">
    <source>
        <dbReference type="ARBA" id="ARBA00004613"/>
    </source>
</evidence>
<protein>
    <recommendedName>
        <fullName evidence="7">Necrosis inducing protein (NPP1)</fullName>
    </recommendedName>
</protein>
<gene>
    <name evidence="5" type="ORF">PM001_LOCUS32557</name>
</gene>
<evidence type="ECO:0000256" key="4">
    <source>
        <dbReference type="ARBA" id="ARBA00023026"/>
    </source>
</evidence>
<comment type="similarity">
    <text evidence="2">Belongs to the Necrosis inducing protein (NPP1) family.</text>
</comment>
<dbReference type="PANTHER" id="PTHR33657:SF8">
    <property type="entry name" value="DOMAIN PROTEIN, PUTATIVE (AFU_ORTHOLOGUE AFUA_5G00600)-RELATED"/>
    <property type="match status" value="1"/>
</dbReference>
<evidence type="ECO:0000313" key="6">
    <source>
        <dbReference type="Proteomes" id="UP001162060"/>
    </source>
</evidence>
<organism evidence="5 6">
    <name type="scientific">Peronospora matthiolae</name>
    <dbReference type="NCBI Taxonomy" id="2874970"/>
    <lineage>
        <taxon>Eukaryota</taxon>
        <taxon>Sar</taxon>
        <taxon>Stramenopiles</taxon>
        <taxon>Oomycota</taxon>
        <taxon>Peronosporomycetes</taxon>
        <taxon>Peronosporales</taxon>
        <taxon>Peronosporaceae</taxon>
        <taxon>Peronospora</taxon>
    </lineage>
</organism>
<dbReference type="Proteomes" id="UP001162060">
    <property type="component" value="Unassembled WGS sequence"/>
</dbReference>
<evidence type="ECO:0000256" key="3">
    <source>
        <dbReference type="ARBA" id="ARBA00022525"/>
    </source>
</evidence>
<dbReference type="PIRSF" id="PIRSF029958">
    <property type="entry name" value="Necrosis-inducing_protein"/>
    <property type="match status" value="1"/>
</dbReference>
<evidence type="ECO:0008006" key="7">
    <source>
        <dbReference type="Google" id="ProtNLM"/>
    </source>
</evidence>
<reference evidence="5" key="1">
    <citation type="submission" date="2024-01" db="EMBL/GenBank/DDBJ databases">
        <authorList>
            <person name="Webb A."/>
        </authorList>
    </citation>
    <scope>NUCLEOTIDE SEQUENCE</scope>
    <source>
        <strain evidence="5">Pm1</strain>
    </source>
</reference>